<dbReference type="STRING" id="708126.BW727_101335"/>
<organism evidence="2 3">
    <name type="scientific">Jeotgalibaca dankookensis</name>
    <dbReference type="NCBI Taxonomy" id="708126"/>
    <lineage>
        <taxon>Bacteria</taxon>
        <taxon>Bacillati</taxon>
        <taxon>Bacillota</taxon>
        <taxon>Bacilli</taxon>
        <taxon>Lactobacillales</taxon>
        <taxon>Carnobacteriaceae</taxon>
        <taxon>Jeotgalibaca</taxon>
    </lineage>
</organism>
<protein>
    <recommendedName>
        <fullName evidence="1">UPF0340 protein BW727_101335</fullName>
    </recommendedName>
</protein>
<dbReference type="KEGG" id="jda:BW727_101335"/>
<accession>A0A1S6IQ75</accession>
<sequence>MILEEIKKQVETALNELIAVSKLEDGDIIVIGCSSSEVNNEKIGTASSEEIGKVIFDTAKKITDQHKLILAAQSCEHLNRSLVIEKEAAKENRYPIINAVPHLHAGGSFATAAYHGMENPVLVETIQAKAGLDIGQTFIGMHLIPVVVPVRLSVKNIGSAILSAARTRPKSIGGERARYDEALS</sequence>
<dbReference type="PIRSF" id="PIRSF007510">
    <property type="entry name" value="UCP007510"/>
    <property type="match status" value="1"/>
</dbReference>
<keyword evidence="3" id="KW-1185">Reference proteome</keyword>
<dbReference type="Proteomes" id="UP000188993">
    <property type="component" value="Chromosome"/>
</dbReference>
<dbReference type="RefSeq" id="WP_216596688.1">
    <property type="nucleotide sequence ID" value="NZ_BBYN01000009.1"/>
</dbReference>
<dbReference type="HAMAP" id="MF_00800">
    <property type="entry name" value="UPF0340"/>
    <property type="match status" value="1"/>
</dbReference>
<dbReference type="NCBIfam" id="TIGR01440">
    <property type="entry name" value="TIGR01440 family protein"/>
    <property type="match status" value="1"/>
</dbReference>
<evidence type="ECO:0000313" key="2">
    <source>
        <dbReference type="EMBL" id="AQS53702.1"/>
    </source>
</evidence>
<dbReference type="AlphaFoldDB" id="A0A1S6IQ75"/>
<evidence type="ECO:0000256" key="1">
    <source>
        <dbReference type="HAMAP-Rule" id="MF_00800"/>
    </source>
</evidence>
<gene>
    <name evidence="2" type="ORF">BW727_101335</name>
</gene>
<evidence type="ECO:0000313" key="3">
    <source>
        <dbReference type="Proteomes" id="UP000188993"/>
    </source>
</evidence>
<dbReference type="Pfam" id="PF04260">
    <property type="entry name" value="DUF436"/>
    <property type="match status" value="1"/>
</dbReference>
<dbReference type="EMBL" id="CP019728">
    <property type="protein sequence ID" value="AQS53702.1"/>
    <property type="molecule type" value="Genomic_DNA"/>
</dbReference>
<name>A0A1S6IQ75_9LACT</name>
<proteinExistence type="inferred from homology"/>
<dbReference type="Gene3D" id="3.40.50.10360">
    <property type="entry name" value="Hypothetical protein TT1679"/>
    <property type="match status" value="1"/>
</dbReference>
<dbReference type="SUPFAM" id="SSF110710">
    <property type="entry name" value="TTHA0583/YokD-like"/>
    <property type="match status" value="1"/>
</dbReference>
<dbReference type="InterPro" id="IPR028345">
    <property type="entry name" value="Antibiotic_NAT-like"/>
</dbReference>
<dbReference type="InterPro" id="IPR006340">
    <property type="entry name" value="DUF436"/>
</dbReference>
<comment type="similarity">
    <text evidence="1">Belongs to the UPF0340 family.</text>
</comment>
<reference evidence="2 3" key="1">
    <citation type="journal article" date="2014" name="Int. J. Syst. Evol. Microbiol.">
        <title>Jeotgalibaca dankookensis gen. nov., sp. nov., a member of the family Carnobacteriaceae, isolated from seujeot (Korean traditional food).</title>
        <authorList>
            <person name="Lee D.G."/>
            <person name="Trujillo M.E."/>
            <person name="Kang H."/>
            <person name="Ahn T.Y."/>
        </authorList>
    </citation>
    <scope>NUCLEOTIDE SEQUENCE [LARGE SCALE GENOMIC DNA]</scope>
    <source>
        <strain evidence="2 3">EX-07</strain>
    </source>
</reference>